<reference evidence="1" key="1">
    <citation type="submission" date="2021-01" db="EMBL/GenBank/DDBJ databases">
        <authorList>
            <person name="Corre E."/>
            <person name="Pelletier E."/>
            <person name="Niang G."/>
            <person name="Scheremetjew M."/>
            <person name="Finn R."/>
            <person name="Kale V."/>
            <person name="Holt S."/>
            <person name="Cochrane G."/>
            <person name="Meng A."/>
            <person name="Brown T."/>
            <person name="Cohen L."/>
        </authorList>
    </citation>
    <scope>NUCLEOTIDE SEQUENCE</scope>
    <source>
        <strain evidence="1">ECT3854</strain>
    </source>
</reference>
<protein>
    <submittedName>
        <fullName evidence="1">Uncharacterized protein</fullName>
    </submittedName>
</protein>
<sequence length="192" mass="21985">MALQPSFVEYLVTSLKRPDSLPTRFKENLIRSYRLMTDETFIPTLAMHVHPFNETLPNVNEDGTLVEKPDMETLRFERMDEHVPTAFGYFPEQQRYEVPESSLADQPKPWGPYFLGAYDLASIKASGALFVRKVSVHVDPNIVHLLPVSSIDDLPSIGWPKEVRISEVPDWEKTLQELKAKQGQQDSDDQDL</sequence>
<dbReference type="AlphaFoldDB" id="A0A7S1D026"/>
<gene>
    <name evidence="1" type="ORF">CTEN0397_LOCUS2885</name>
</gene>
<accession>A0A7S1D026</accession>
<organism evidence="1">
    <name type="scientific">Cyclophora tenuis</name>
    <name type="common">Marine diatom</name>
    <dbReference type="NCBI Taxonomy" id="216820"/>
    <lineage>
        <taxon>Eukaryota</taxon>
        <taxon>Sar</taxon>
        <taxon>Stramenopiles</taxon>
        <taxon>Ochrophyta</taxon>
        <taxon>Bacillariophyta</taxon>
        <taxon>Fragilariophyceae</taxon>
        <taxon>Fragilariophycidae</taxon>
        <taxon>Cyclophorales</taxon>
        <taxon>Cyclophoraceae</taxon>
        <taxon>Cyclophora</taxon>
    </lineage>
</organism>
<name>A0A7S1D026_CYCTE</name>
<dbReference type="EMBL" id="HBFW01004493">
    <property type="protein sequence ID" value="CAD8931862.1"/>
    <property type="molecule type" value="Transcribed_RNA"/>
</dbReference>
<evidence type="ECO:0000313" key="1">
    <source>
        <dbReference type="EMBL" id="CAD8931862.1"/>
    </source>
</evidence>
<proteinExistence type="predicted"/>